<proteinExistence type="predicted"/>
<dbReference type="OrthoDB" id="5509251at2"/>
<organism evidence="2 3">
    <name type="scientific">Corallococcus carmarthensis</name>
    <dbReference type="NCBI Taxonomy" id="2316728"/>
    <lineage>
        <taxon>Bacteria</taxon>
        <taxon>Pseudomonadati</taxon>
        <taxon>Myxococcota</taxon>
        <taxon>Myxococcia</taxon>
        <taxon>Myxococcales</taxon>
        <taxon>Cystobacterineae</taxon>
        <taxon>Myxococcaceae</taxon>
        <taxon>Corallococcus</taxon>
    </lineage>
</organism>
<sequence>MTLRYFELSEDVQAGTWYLGDPVDEQGQEVDDPWQFRAGRPVSVTGRLTVPIDQQGRALDFSTAGVGLAPVVHVKVASVFAELAPEDVQFIPVRIQGMPDQYVILVATKCILCIDEQASAVQFWTAEDGLPEKVGKYYAVDDLHIDVKKVGTTKVFRTEGWKIALIVSEDIKLALERIRATGVRFTPV</sequence>
<protein>
    <recommendedName>
        <fullName evidence="1">Immunity MXAN-0049 protein domain-containing protein</fullName>
    </recommendedName>
</protein>
<reference evidence="3" key="1">
    <citation type="submission" date="2018-09" db="EMBL/GenBank/DDBJ databases">
        <authorList>
            <person name="Livingstone P.G."/>
            <person name="Whitworth D.E."/>
        </authorList>
    </citation>
    <scope>NUCLEOTIDE SEQUENCE [LARGE SCALE GENOMIC DNA]</scope>
    <source>
        <strain evidence="3">CA043D</strain>
    </source>
</reference>
<evidence type="ECO:0000259" key="1">
    <source>
        <dbReference type="Pfam" id="PF07791"/>
    </source>
</evidence>
<keyword evidence="3" id="KW-1185">Reference proteome</keyword>
<name>A0A3A8KBL3_9BACT</name>
<dbReference type="RefSeq" id="WP_120601831.1">
    <property type="nucleotide sequence ID" value="NZ_JABFJX010000036.1"/>
</dbReference>
<dbReference type="InterPro" id="IPR012433">
    <property type="entry name" value="Imm11"/>
</dbReference>
<dbReference type="Pfam" id="PF07791">
    <property type="entry name" value="Imm11"/>
    <property type="match status" value="1"/>
</dbReference>
<evidence type="ECO:0000313" key="3">
    <source>
        <dbReference type="Proteomes" id="UP000268313"/>
    </source>
</evidence>
<evidence type="ECO:0000313" key="2">
    <source>
        <dbReference type="EMBL" id="RKH05588.1"/>
    </source>
</evidence>
<gene>
    <name evidence="2" type="ORF">D7X32_07570</name>
</gene>
<accession>A0A3A8KBL3</accession>
<dbReference type="EMBL" id="RAWE01000017">
    <property type="protein sequence ID" value="RKH05588.1"/>
    <property type="molecule type" value="Genomic_DNA"/>
</dbReference>
<feature type="domain" description="Immunity MXAN-0049 protein" evidence="1">
    <location>
        <begin position="78"/>
        <end position="188"/>
    </location>
</feature>
<dbReference type="Proteomes" id="UP000268313">
    <property type="component" value="Unassembled WGS sequence"/>
</dbReference>
<dbReference type="AlphaFoldDB" id="A0A3A8KBL3"/>
<comment type="caution">
    <text evidence="2">The sequence shown here is derived from an EMBL/GenBank/DDBJ whole genome shotgun (WGS) entry which is preliminary data.</text>
</comment>